<dbReference type="EMBL" id="FNTH01000001">
    <property type="protein sequence ID" value="SEC91659.1"/>
    <property type="molecule type" value="Genomic_DNA"/>
</dbReference>
<name>A0A1H4WEB4_9BRAD</name>
<keyword evidence="1" id="KW-0812">Transmembrane</keyword>
<keyword evidence="1" id="KW-1133">Transmembrane helix</keyword>
<evidence type="ECO:0000313" key="2">
    <source>
        <dbReference type="EMBL" id="SEC91659.1"/>
    </source>
</evidence>
<dbReference type="AlphaFoldDB" id="A0A1H4WEB4"/>
<accession>A0A1H4WEB4</accession>
<evidence type="ECO:0000256" key="1">
    <source>
        <dbReference type="SAM" id="Phobius"/>
    </source>
</evidence>
<reference evidence="2 3" key="1">
    <citation type="submission" date="2016-10" db="EMBL/GenBank/DDBJ databases">
        <authorList>
            <person name="de Groot N.N."/>
        </authorList>
    </citation>
    <scope>NUCLEOTIDE SEQUENCE [LARGE SCALE GENOMIC DNA]</scope>
    <source>
        <strain evidence="2 3">MT12</strain>
    </source>
</reference>
<feature type="transmembrane region" description="Helical" evidence="1">
    <location>
        <begin position="32"/>
        <end position="52"/>
    </location>
</feature>
<proteinExistence type="predicted"/>
<sequence length="54" mass="5948">MSAPEQDKQRNREIAANEAERQAVSAVRVSSWAIGLAVIVAVIAVALVWAWMKR</sequence>
<dbReference type="Proteomes" id="UP000198992">
    <property type="component" value="Unassembled WGS sequence"/>
</dbReference>
<keyword evidence="1" id="KW-0472">Membrane</keyword>
<organism evidence="2 3">
    <name type="scientific">Bradyrhizobium erythrophlei</name>
    <dbReference type="NCBI Taxonomy" id="1437360"/>
    <lineage>
        <taxon>Bacteria</taxon>
        <taxon>Pseudomonadati</taxon>
        <taxon>Pseudomonadota</taxon>
        <taxon>Alphaproteobacteria</taxon>
        <taxon>Hyphomicrobiales</taxon>
        <taxon>Nitrobacteraceae</taxon>
        <taxon>Bradyrhizobium</taxon>
    </lineage>
</organism>
<gene>
    <name evidence="2" type="ORF">SAMN05444164_3092</name>
</gene>
<protein>
    <submittedName>
        <fullName evidence="2">Uncharacterized protein</fullName>
    </submittedName>
</protein>
<evidence type="ECO:0000313" key="3">
    <source>
        <dbReference type="Proteomes" id="UP000198992"/>
    </source>
</evidence>
<dbReference type="RefSeq" id="WP_171947719.1">
    <property type="nucleotide sequence ID" value="NZ_FNTH01000001.1"/>
</dbReference>